<feature type="domain" description="N-acetyltransferase" evidence="1">
    <location>
        <begin position="2"/>
        <end position="138"/>
    </location>
</feature>
<evidence type="ECO:0000259" key="1">
    <source>
        <dbReference type="Pfam" id="PF13302"/>
    </source>
</evidence>
<accession>A0A3M9LV54</accession>
<dbReference type="GO" id="GO:0016747">
    <property type="term" value="F:acyltransferase activity, transferring groups other than amino-acyl groups"/>
    <property type="evidence" value="ECO:0007669"/>
    <property type="project" value="InterPro"/>
</dbReference>
<dbReference type="OrthoDB" id="3533156at2"/>
<dbReference type="Pfam" id="PF13302">
    <property type="entry name" value="Acetyltransf_3"/>
    <property type="match status" value="1"/>
</dbReference>
<keyword evidence="2" id="KW-0808">Transferase</keyword>
<reference evidence="2 3" key="1">
    <citation type="submission" date="2018-11" db="EMBL/GenBank/DDBJ databases">
        <title>Draft genome of Simplicispira Flexivirga sp. BO-16.</title>
        <authorList>
            <person name="Im W.T."/>
        </authorList>
    </citation>
    <scope>NUCLEOTIDE SEQUENCE [LARGE SCALE GENOMIC DNA]</scope>
    <source>
        <strain evidence="2 3">BO-16</strain>
    </source>
</reference>
<gene>
    <name evidence="2" type="ORF">EFY87_19605</name>
</gene>
<dbReference type="SUPFAM" id="SSF55729">
    <property type="entry name" value="Acyl-CoA N-acyltransferases (Nat)"/>
    <property type="match status" value="1"/>
</dbReference>
<comment type="caution">
    <text evidence="2">The sequence shown here is derived from an EMBL/GenBank/DDBJ whole genome shotgun (WGS) entry which is preliminary data.</text>
</comment>
<dbReference type="InterPro" id="IPR016181">
    <property type="entry name" value="Acyl_CoA_acyltransferase"/>
</dbReference>
<evidence type="ECO:0000313" key="3">
    <source>
        <dbReference type="Proteomes" id="UP000271678"/>
    </source>
</evidence>
<sequence>MADLREVAALHADERVWRHRPEGKHPSIEYSRDKVLQMVQQWASDGLGYWSVRLRTPVADLAAGEFIGVGGCALDTTHGWWNLYYRLRPESHGHRLATELSSAALIAAHGCDPDRAVVASLAAENHASRVTAERAGLRLQWQGPDDDHPGAVRLVYADRPVDVAQASS</sequence>
<dbReference type="Gene3D" id="3.40.630.30">
    <property type="match status" value="1"/>
</dbReference>
<dbReference type="AlphaFoldDB" id="A0A3M9LV54"/>
<name>A0A3M9LV54_9MICO</name>
<dbReference type="InterPro" id="IPR000182">
    <property type="entry name" value="GNAT_dom"/>
</dbReference>
<dbReference type="EMBL" id="RJJQ01000033">
    <property type="protein sequence ID" value="RNI17209.1"/>
    <property type="molecule type" value="Genomic_DNA"/>
</dbReference>
<dbReference type="Proteomes" id="UP000271678">
    <property type="component" value="Unassembled WGS sequence"/>
</dbReference>
<evidence type="ECO:0000313" key="2">
    <source>
        <dbReference type="EMBL" id="RNI17209.1"/>
    </source>
</evidence>
<keyword evidence="3" id="KW-1185">Reference proteome</keyword>
<protein>
    <submittedName>
        <fullName evidence="2">N-acetyltransferase</fullName>
    </submittedName>
</protein>
<proteinExistence type="predicted"/>
<organism evidence="2 3">
    <name type="scientific">Flexivirga caeni</name>
    <dbReference type="NCBI Taxonomy" id="2294115"/>
    <lineage>
        <taxon>Bacteria</taxon>
        <taxon>Bacillati</taxon>
        <taxon>Actinomycetota</taxon>
        <taxon>Actinomycetes</taxon>
        <taxon>Micrococcales</taxon>
        <taxon>Dermacoccaceae</taxon>
        <taxon>Flexivirga</taxon>
    </lineage>
</organism>